<dbReference type="InterPro" id="IPR002403">
    <property type="entry name" value="Cyt_P450_E_grp-IV"/>
</dbReference>
<gene>
    <name evidence="10" type="ORF">GQ602_004802</name>
</gene>
<keyword evidence="8 10" id="KW-0503">Monooxygenase</keyword>
<proteinExistence type="inferred from homology"/>
<name>A0A8H4VCK1_9HYPO</name>
<evidence type="ECO:0000313" key="10">
    <source>
        <dbReference type="EMBL" id="KAF4585497.1"/>
    </source>
</evidence>
<organism evidence="10 11">
    <name type="scientific">Ophiocordyceps camponoti-floridani</name>
    <dbReference type="NCBI Taxonomy" id="2030778"/>
    <lineage>
        <taxon>Eukaryota</taxon>
        <taxon>Fungi</taxon>
        <taxon>Dikarya</taxon>
        <taxon>Ascomycota</taxon>
        <taxon>Pezizomycotina</taxon>
        <taxon>Sordariomycetes</taxon>
        <taxon>Hypocreomycetidae</taxon>
        <taxon>Hypocreales</taxon>
        <taxon>Ophiocordycipitaceae</taxon>
        <taxon>Ophiocordyceps</taxon>
    </lineage>
</organism>
<evidence type="ECO:0000313" key="11">
    <source>
        <dbReference type="Proteomes" id="UP000562929"/>
    </source>
</evidence>
<dbReference type="SUPFAM" id="SSF48264">
    <property type="entry name" value="Cytochrome P450"/>
    <property type="match status" value="1"/>
</dbReference>
<dbReference type="PANTHER" id="PTHR46206:SF6">
    <property type="entry name" value="CYTOCHROME P450 MONOOXYGENASE AN1598-RELATED"/>
    <property type="match status" value="1"/>
</dbReference>
<evidence type="ECO:0000256" key="9">
    <source>
        <dbReference type="PIRSR" id="PIRSR602403-1"/>
    </source>
</evidence>
<dbReference type="PRINTS" id="PR00465">
    <property type="entry name" value="EP450IV"/>
</dbReference>
<keyword evidence="11" id="KW-1185">Reference proteome</keyword>
<keyword evidence="5 9" id="KW-0479">Metal-binding</keyword>
<reference evidence="10 11" key="1">
    <citation type="journal article" date="2020" name="G3 (Bethesda)">
        <title>Genetic Underpinnings of Host Manipulation by Ophiocordyceps as Revealed by Comparative Transcriptomics.</title>
        <authorList>
            <person name="Will I."/>
            <person name="Das B."/>
            <person name="Trinh T."/>
            <person name="Brachmann A."/>
            <person name="Ohm R.A."/>
            <person name="de Bekker C."/>
        </authorList>
    </citation>
    <scope>NUCLEOTIDE SEQUENCE [LARGE SCALE GENOMIC DNA]</scope>
    <source>
        <strain evidence="10 11">EC05</strain>
    </source>
</reference>
<comment type="caution">
    <text evidence="10">The sequence shown here is derived from an EMBL/GenBank/DDBJ whole genome shotgun (WGS) entry which is preliminary data.</text>
</comment>
<dbReference type="Proteomes" id="UP000562929">
    <property type="component" value="Unassembled WGS sequence"/>
</dbReference>
<keyword evidence="7 9" id="KW-0408">Iron</keyword>
<keyword evidence="6" id="KW-0560">Oxidoreductase</keyword>
<dbReference type="PANTHER" id="PTHR46206">
    <property type="entry name" value="CYTOCHROME P450"/>
    <property type="match status" value="1"/>
</dbReference>
<evidence type="ECO:0000256" key="6">
    <source>
        <dbReference type="ARBA" id="ARBA00023002"/>
    </source>
</evidence>
<protein>
    <submittedName>
        <fullName evidence="10">P450 monooxygenase</fullName>
    </submittedName>
</protein>
<sequence>MNRSEMNAPESYPQSIPWAQALAALTIIGLCTWLFYPSKGNLSAPLVGCSWPWKPKFLAGFRFATGAQDIISEGYTKACYCPKHLSEYRVLVAHPRQCKDSSFRISRTDGDVLVLSRKYLDELHNAPVQRLSSMQGLIKNFGGYYSGIHLLGESDIGTRALQLSDDMRDELDYALRMDMPSCQEWTTVPLQPLLLKLLSRVTQRVFIGLPLCRNQVWLDASSQHAHNVTMTQMAMRFVPPWTRPLLDLILPSSRKYKAGVRNGKMMIIPEVERRRHLEKSDPDHVKPDDLLQAMMDLSSPGDKQSQAEDLAHRQLLMTLVAGHSTAAAGSHALFDMVARPECLDELRCEAVEVLRDEGGYWGKQSLGKLAKMDSFLRESQRMNPPSLLGFHRIVQDPSGITLHDGLHIPYGTHIAIAPHSVSSDPSIINQPETFDALRYFERRQENTTEATRHQHATADKDHLHFGYGTWSCPGRFLASAELKMVLVELLLRYDFRYPEGDSRPVNRNIEEFPYVDVETPLLVRRRR</sequence>
<dbReference type="GO" id="GO:0004497">
    <property type="term" value="F:monooxygenase activity"/>
    <property type="evidence" value="ECO:0007669"/>
    <property type="project" value="UniProtKB-KW"/>
</dbReference>
<keyword evidence="4 9" id="KW-0349">Heme</keyword>
<comment type="cofactor">
    <cofactor evidence="1 9">
        <name>heme</name>
        <dbReference type="ChEBI" id="CHEBI:30413"/>
    </cofactor>
</comment>
<evidence type="ECO:0000256" key="5">
    <source>
        <dbReference type="ARBA" id="ARBA00022723"/>
    </source>
</evidence>
<dbReference type="InterPro" id="IPR036396">
    <property type="entry name" value="Cyt_P450_sf"/>
</dbReference>
<dbReference type="EMBL" id="JAACLJ010000005">
    <property type="protein sequence ID" value="KAF4585497.1"/>
    <property type="molecule type" value="Genomic_DNA"/>
</dbReference>
<evidence type="ECO:0000256" key="1">
    <source>
        <dbReference type="ARBA" id="ARBA00001971"/>
    </source>
</evidence>
<evidence type="ECO:0000256" key="4">
    <source>
        <dbReference type="ARBA" id="ARBA00022617"/>
    </source>
</evidence>
<dbReference type="GO" id="GO:0005506">
    <property type="term" value="F:iron ion binding"/>
    <property type="evidence" value="ECO:0007669"/>
    <property type="project" value="InterPro"/>
</dbReference>
<dbReference type="CDD" id="cd11041">
    <property type="entry name" value="CYP503A1-like"/>
    <property type="match status" value="1"/>
</dbReference>
<comment type="similarity">
    <text evidence="3">Belongs to the cytochrome P450 family.</text>
</comment>
<comment type="subcellular location">
    <subcellularLocation>
        <location evidence="2">Membrane</location>
        <topology evidence="2">Single-pass membrane protein</topology>
    </subcellularLocation>
</comment>
<dbReference type="OrthoDB" id="1844152at2759"/>
<feature type="binding site" description="axial binding residue" evidence="9">
    <location>
        <position position="472"/>
    </location>
    <ligand>
        <name>heme</name>
        <dbReference type="ChEBI" id="CHEBI:30413"/>
    </ligand>
    <ligandPart>
        <name>Fe</name>
        <dbReference type="ChEBI" id="CHEBI:18248"/>
    </ligandPart>
</feature>
<accession>A0A8H4VCK1</accession>
<evidence type="ECO:0000256" key="2">
    <source>
        <dbReference type="ARBA" id="ARBA00004167"/>
    </source>
</evidence>
<evidence type="ECO:0000256" key="8">
    <source>
        <dbReference type="ARBA" id="ARBA00023033"/>
    </source>
</evidence>
<dbReference type="GO" id="GO:0016020">
    <property type="term" value="C:membrane"/>
    <property type="evidence" value="ECO:0007669"/>
    <property type="project" value="UniProtKB-SubCell"/>
</dbReference>
<dbReference type="AlphaFoldDB" id="A0A8H4VCK1"/>
<dbReference type="Gene3D" id="1.10.630.10">
    <property type="entry name" value="Cytochrome P450"/>
    <property type="match status" value="1"/>
</dbReference>
<dbReference type="Pfam" id="PF00067">
    <property type="entry name" value="p450"/>
    <property type="match status" value="1"/>
</dbReference>
<dbReference type="GO" id="GO:0016705">
    <property type="term" value="F:oxidoreductase activity, acting on paired donors, with incorporation or reduction of molecular oxygen"/>
    <property type="evidence" value="ECO:0007669"/>
    <property type="project" value="InterPro"/>
</dbReference>
<evidence type="ECO:0000256" key="3">
    <source>
        <dbReference type="ARBA" id="ARBA00010617"/>
    </source>
</evidence>
<dbReference type="InterPro" id="IPR001128">
    <property type="entry name" value="Cyt_P450"/>
</dbReference>
<evidence type="ECO:0000256" key="7">
    <source>
        <dbReference type="ARBA" id="ARBA00023004"/>
    </source>
</evidence>
<dbReference type="GO" id="GO:0020037">
    <property type="term" value="F:heme binding"/>
    <property type="evidence" value="ECO:0007669"/>
    <property type="project" value="InterPro"/>
</dbReference>